<comment type="catalytic activity">
    <reaction evidence="8 9">
        <text>GTP + H2O = GDP + phosphate + H(+)</text>
        <dbReference type="Rhea" id="RHEA:19669"/>
        <dbReference type="ChEBI" id="CHEBI:15377"/>
        <dbReference type="ChEBI" id="CHEBI:15378"/>
        <dbReference type="ChEBI" id="CHEBI:37565"/>
        <dbReference type="ChEBI" id="CHEBI:43474"/>
        <dbReference type="ChEBI" id="CHEBI:58189"/>
        <dbReference type="EC" id="3.6.5.4"/>
    </reaction>
</comment>
<feature type="binding site" evidence="9">
    <location>
        <begin position="250"/>
        <end position="253"/>
    </location>
    <ligand>
        <name>GTP</name>
        <dbReference type="ChEBI" id="CHEBI:37565"/>
    </ligand>
</feature>
<dbReference type="NCBIfam" id="TIGR00064">
    <property type="entry name" value="ftsY"/>
    <property type="match status" value="1"/>
</dbReference>
<evidence type="ECO:0000256" key="2">
    <source>
        <dbReference type="ARBA" id="ARBA00022490"/>
    </source>
</evidence>
<dbReference type="GO" id="GO:0006614">
    <property type="term" value="P:SRP-dependent cotranslational protein targeting to membrane"/>
    <property type="evidence" value="ECO:0007669"/>
    <property type="project" value="InterPro"/>
</dbReference>
<evidence type="ECO:0000259" key="10">
    <source>
        <dbReference type="SMART" id="SM00382"/>
    </source>
</evidence>
<comment type="subcellular location">
    <subcellularLocation>
        <location evidence="9">Cell membrane</location>
        <topology evidence="9">Peripheral membrane protein</topology>
        <orientation evidence="9">Cytoplasmic side</orientation>
    </subcellularLocation>
    <subcellularLocation>
        <location evidence="9">Cytoplasm</location>
    </subcellularLocation>
</comment>
<dbReference type="InterPro" id="IPR036225">
    <property type="entry name" value="SRP/SRP_N"/>
</dbReference>
<dbReference type="InterPro" id="IPR004390">
    <property type="entry name" value="SR_rcpt_FtsY"/>
</dbReference>
<dbReference type="InterPro" id="IPR042101">
    <property type="entry name" value="SRP54_N_sf"/>
</dbReference>
<dbReference type="FunFam" id="1.20.120.140:FF:000002">
    <property type="entry name" value="Signal recognition particle receptor FtsY"/>
    <property type="match status" value="1"/>
</dbReference>
<evidence type="ECO:0000256" key="7">
    <source>
        <dbReference type="ARBA" id="ARBA00023170"/>
    </source>
</evidence>
<dbReference type="SMART" id="SM00962">
    <property type="entry name" value="SRP54"/>
    <property type="match status" value="1"/>
</dbReference>
<dbReference type="EMBL" id="QGGI01000002">
    <property type="protein sequence ID" value="PWJ96177.1"/>
    <property type="molecule type" value="Genomic_DNA"/>
</dbReference>
<evidence type="ECO:0000256" key="1">
    <source>
        <dbReference type="ARBA" id="ARBA00022475"/>
    </source>
</evidence>
<dbReference type="Proteomes" id="UP000245921">
    <property type="component" value="Unassembled WGS sequence"/>
</dbReference>
<dbReference type="Pfam" id="PF00448">
    <property type="entry name" value="SRP54"/>
    <property type="match status" value="1"/>
</dbReference>
<dbReference type="Gene3D" id="3.40.50.300">
    <property type="entry name" value="P-loop containing nucleotide triphosphate hydrolases"/>
    <property type="match status" value="1"/>
</dbReference>
<evidence type="ECO:0000256" key="3">
    <source>
        <dbReference type="ARBA" id="ARBA00022741"/>
    </source>
</evidence>
<evidence type="ECO:0000256" key="9">
    <source>
        <dbReference type="HAMAP-Rule" id="MF_00920"/>
    </source>
</evidence>
<comment type="similarity">
    <text evidence="9">Belongs to the GTP-binding SRP family. FtsY subfamily.</text>
</comment>
<gene>
    <name evidence="9" type="primary">ftsY</name>
    <name evidence="13" type="ORF">C7380_10288</name>
</gene>
<name>A0AA45HJI0_9BACT</name>
<comment type="caution">
    <text evidence="13">The sequence shown here is derived from an EMBL/GenBank/DDBJ whole genome shotgun (WGS) entry which is preliminary data.</text>
</comment>
<accession>A0AA45HJI0</accession>
<dbReference type="GO" id="GO:0005525">
    <property type="term" value="F:GTP binding"/>
    <property type="evidence" value="ECO:0007669"/>
    <property type="project" value="UniProtKB-UniRule"/>
</dbReference>
<keyword evidence="1 9" id="KW-1003">Cell membrane</keyword>
<dbReference type="SMART" id="SM00382">
    <property type="entry name" value="AAA"/>
    <property type="match status" value="1"/>
</dbReference>
<keyword evidence="3 9" id="KW-0547">Nucleotide-binding</keyword>
<protein>
    <recommendedName>
        <fullName evidence="9">Signal recognition particle receptor FtsY</fullName>
        <shortName evidence="9">SRP receptor</shortName>
        <ecNumber evidence="9">3.6.5.4</ecNumber>
    </recommendedName>
</protein>
<dbReference type="Pfam" id="PF02881">
    <property type="entry name" value="SRP54_N"/>
    <property type="match status" value="1"/>
</dbReference>
<dbReference type="PANTHER" id="PTHR43134:SF1">
    <property type="entry name" value="SIGNAL RECOGNITION PARTICLE RECEPTOR SUBUNIT ALPHA"/>
    <property type="match status" value="1"/>
</dbReference>
<dbReference type="SMART" id="SM00963">
    <property type="entry name" value="SRP54_N"/>
    <property type="match status" value="1"/>
</dbReference>
<keyword evidence="4 9" id="KW-0378">Hydrolase</keyword>
<dbReference type="GO" id="GO:0003924">
    <property type="term" value="F:GTPase activity"/>
    <property type="evidence" value="ECO:0007669"/>
    <property type="project" value="UniProtKB-UniRule"/>
</dbReference>
<dbReference type="FunFam" id="3.40.50.300:FF:000053">
    <property type="entry name" value="Signal recognition particle receptor FtsY"/>
    <property type="match status" value="1"/>
</dbReference>
<keyword evidence="5 9" id="KW-0342">GTP-binding</keyword>
<evidence type="ECO:0000313" key="14">
    <source>
        <dbReference type="Proteomes" id="UP000245921"/>
    </source>
</evidence>
<keyword evidence="2 9" id="KW-0963">Cytoplasm</keyword>
<dbReference type="GO" id="GO:0005737">
    <property type="term" value="C:cytoplasm"/>
    <property type="evidence" value="ECO:0007669"/>
    <property type="project" value="UniProtKB-SubCell"/>
</dbReference>
<dbReference type="HAMAP" id="MF_00920">
    <property type="entry name" value="FtsY"/>
    <property type="match status" value="1"/>
</dbReference>
<reference evidence="13 14" key="1">
    <citation type="submission" date="2018-05" db="EMBL/GenBank/DDBJ databases">
        <title>Genomic Encyclopedia of Type Strains, Phase IV (KMG-IV): sequencing the most valuable type-strain genomes for metagenomic binning, comparative biology and taxonomic classification.</title>
        <authorList>
            <person name="Goeker M."/>
        </authorList>
    </citation>
    <scope>NUCLEOTIDE SEQUENCE [LARGE SCALE GENOMIC DNA]</scope>
    <source>
        <strain evidence="13 14">DSM 24906</strain>
    </source>
</reference>
<evidence type="ECO:0000256" key="5">
    <source>
        <dbReference type="ARBA" id="ARBA00023134"/>
    </source>
</evidence>
<feature type="binding site" evidence="9">
    <location>
        <begin position="104"/>
        <end position="111"/>
    </location>
    <ligand>
        <name>GTP</name>
        <dbReference type="ChEBI" id="CHEBI:37565"/>
    </ligand>
</feature>
<dbReference type="InterPro" id="IPR027417">
    <property type="entry name" value="P-loop_NTPase"/>
</dbReference>
<dbReference type="SUPFAM" id="SSF52540">
    <property type="entry name" value="P-loop containing nucleoside triphosphate hydrolases"/>
    <property type="match status" value="1"/>
</dbReference>
<feature type="domain" description="Signal recognition particle SRP54 helical bundle" evidence="12">
    <location>
        <begin position="7"/>
        <end position="84"/>
    </location>
</feature>
<dbReference type="InterPro" id="IPR013822">
    <property type="entry name" value="Signal_recog_particl_SRP54_hlx"/>
</dbReference>
<evidence type="ECO:0000256" key="6">
    <source>
        <dbReference type="ARBA" id="ARBA00023136"/>
    </source>
</evidence>
<keyword evidence="6 9" id="KW-0472">Membrane</keyword>
<feature type="domain" description="SRP54-type proteins GTP-binding" evidence="11">
    <location>
        <begin position="97"/>
        <end position="298"/>
    </location>
</feature>
<feature type="domain" description="AAA+ ATPase" evidence="10">
    <location>
        <begin position="96"/>
        <end position="252"/>
    </location>
</feature>
<dbReference type="InterPro" id="IPR000897">
    <property type="entry name" value="SRP54_GTPase_dom"/>
</dbReference>
<organism evidence="13 14">
    <name type="scientific">Oceanotoga teriensis</name>
    <dbReference type="NCBI Taxonomy" id="515440"/>
    <lineage>
        <taxon>Bacteria</taxon>
        <taxon>Thermotogati</taxon>
        <taxon>Thermotogota</taxon>
        <taxon>Thermotogae</taxon>
        <taxon>Petrotogales</taxon>
        <taxon>Petrotogaceae</taxon>
        <taxon>Oceanotoga</taxon>
    </lineage>
</organism>
<comment type="subunit">
    <text evidence="9">Part of the signal recognition particle protein translocation system, which is composed of SRP and FtsY.</text>
</comment>
<evidence type="ECO:0000259" key="11">
    <source>
        <dbReference type="SMART" id="SM00962"/>
    </source>
</evidence>
<dbReference type="EC" id="3.6.5.4" evidence="9"/>
<dbReference type="PANTHER" id="PTHR43134">
    <property type="entry name" value="SIGNAL RECOGNITION PARTICLE RECEPTOR SUBUNIT ALPHA"/>
    <property type="match status" value="1"/>
</dbReference>
<evidence type="ECO:0000313" key="13">
    <source>
        <dbReference type="EMBL" id="PWJ96177.1"/>
    </source>
</evidence>
<evidence type="ECO:0000256" key="8">
    <source>
        <dbReference type="ARBA" id="ARBA00048027"/>
    </source>
</evidence>
<dbReference type="GO" id="GO:0005047">
    <property type="term" value="F:signal recognition particle binding"/>
    <property type="evidence" value="ECO:0007669"/>
    <property type="project" value="TreeGrafter"/>
</dbReference>
<dbReference type="InterPro" id="IPR003593">
    <property type="entry name" value="AAA+_ATPase"/>
</dbReference>
<dbReference type="AlphaFoldDB" id="A0AA45HJI0"/>
<proteinExistence type="inferred from homology"/>
<keyword evidence="7 9" id="KW-0675">Receptor</keyword>
<dbReference type="RefSeq" id="WP_109603800.1">
    <property type="nucleotide sequence ID" value="NZ_JAMHJO010000001.1"/>
</dbReference>
<dbReference type="SUPFAM" id="SSF47364">
    <property type="entry name" value="Domain of the SRP/SRP receptor G-proteins"/>
    <property type="match status" value="1"/>
</dbReference>
<feature type="binding site" evidence="9">
    <location>
        <begin position="186"/>
        <end position="190"/>
    </location>
    <ligand>
        <name>GTP</name>
        <dbReference type="ChEBI" id="CHEBI:37565"/>
    </ligand>
</feature>
<evidence type="ECO:0000256" key="4">
    <source>
        <dbReference type="ARBA" id="ARBA00022801"/>
    </source>
</evidence>
<dbReference type="GO" id="GO:0005886">
    <property type="term" value="C:plasma membrane"/>
    <property type="evidence" value="ECO:0007669"/>
    <property type="project" value="UniProtKB-SubCell"/>
</dbReference>
<comment type="function">
    <text evidence="9">Involved in targeting and insertion of nascent membrane proteins into the cytoplasmic membrane. Acts as a receptor for the complex formed by the signal recognition particle (SRP) and the ribosome-nascent chain (RNC).</text>
</comment>
<keyword evidence="14" id="KW-1185">Reference proteome</keyword>
<dbReference type="Gene3D" id="1.20.120.140">
    <property type="entry name" value="Signal recognition particle SRP54, nucleotide-binding domain"/>
    <property type="match status" value="1"/>
</dbReference>
<evidence type="ECO:0000259" key="12">
    <source>
        <dbReference type="SMART" id="SM00963"/>
    </source>
</evidence>
<sequence length="301" mass="33011">MGFFDKLKEGLSKARDNFFGGIKTLFAGRTLDDEVLEELEEILIMSDMGYETANKILTELKIRYKKDEVEDPLILLRDIMTENLEKENFEENPNKKPYVIFVVGVNGSGKTTTIAKISKKYVSAGKSVVLAAADTFRAAAIEQLKHWGNKVGATVIAHEHGSDAAAVVYDSLAHAKAKNKDVVIIDTAGRLHTKSNLMEELKKIKRVIEKEIPGGSDETILVLDGTTGQNGIQQALAFKEAVDITSVVVTKLDGTAKGGIAFSINNQLNIPIKMIGVGEREDDLQMFEPKNYVNALLGVEE</sequence>